<dbReference type="Gene3D" id="1.10.599.10">
    <property type="entry name" value="Aldehyde Ferredoxin Oxidoreductase Protein, subunit A, domain 3"/>
    <property type="match status" value="1"/>
</dbReference>
<dbReference type="RefSeq" id="WP_366924246.1">
    <property type="nucleotide sequence ID" value="NZ_CP121694.1"/>
</dbReference>
<evidence type="ECO:0000256" key="5">
    <source>
        <dbReference type="ARBA" id="ARBA00023002"/>
    </source>
</evidence>
<sequence>MCGGCKTVPVDKLKESHKVYKTFNYQLQPVDKGYANRTLYINLSEQSIREKPVTQEMKDIFTGGRGFGLYHLWHAVTGKTKWNDSENEIVISSGPLGGITQYPGAGKSIVVTLSPATGTVIDSNVGGFFGPFLKFSGFDALEIQGKSEKDVIIFIDGDKGTVSIEDVEVTDMNTHVLVEQLSTLYADNDEDKKNIAIVSTGEGSETTFMGMLNFSFYDKKRNVIRIKQAGRGGTGTVFRDKKIKALVVKFSSLKGNSNHPADKNLLDETGIKMHREIATLDHKQNSMRKRGTMHLPIIMHDHDLLPVHNFKHGSHPDAAPILNWDTRLTHSGADGCWFGCTLSCAQVIHNYELKTGPYIGDKVYVDGPEYETIAGVGSNLGIFEQDHIIETNFYCDTYGIDTISFGTATAFAMECFETGIINKEITGGLDLSFGNSEVVLELLHQMARGDGFGKVVGRGVRRMKQLFVEKYQADPQFLKDIGMETKGLEYSEYVCKESLAQKGGYGLANKGPQHDEAWLIFMDMVLNQIPTFEAKAEALHYFPMMRTWFGLNGLCKLPWNDIVPEDNADQPEPEKVPEHVQNYVNLFTAVTGREITKEGLIAQAETVYNFQRVFNLKMGFGTRRYDAIPYRSVGPVTVEEYQSRAERYDNQMKEIIGVDPADKSVEEKLAITRQYREKQYEMLCDSVYKRRGWTAQGVPTLETLKRLKIDFVDVVEVVSQHLDV</sequence>
<comment type="cofactor">
    <cofactor evidence="1">
        <name>[4Fe-4S] cluster</name>
        <dbReference type="ChEBI" id="CHEBI:49883"/>
    </cofactor>
</comment>
<dbReference type="AlphaFoldDB" id="A0AAU0ULL5"/>
<evidence type="ECO:0000259" key="9">
    <source>
        <dbReference type="SMART" id="SM00790"/>
    </source>
</evidence>
<accession>A0AAU0ULL5</accession>
<evidence type="ECO:0000313" key="10">
    <source>
        <dbReference type="EMBL" id="WRO21402.1"/>
    </source>
</evidence>
<name>A0AAU0ULL5_9FIRM</name>
<dbReference type="GO" id="GO:0046872">
    <property type="term" value="F:metal ion binding"/>
    <property type="evidence" value="ECO:0007669"/>
    <property type="project" value="UniProtKB-KW"/>
</dbReference>
<dbReference type="SUPFAM" id="SSF56228">
    <property type="entry name" value="Aldehyde ferredoxin oxidoreductase, N-terminal domain"/>
    <property type="match status" value="1"/>
</dbReference>
<keyword evidence="6" id="KW-0408">Iron</keyword>
<protein>
    <recommendedName>
        <fullName evidence="9">Aldehyde ferredoxin oxidoreductase N-terminal domain-containing protein</fullName>
    </recommendedName>
</protein>
<dbReference type="InterPro" id="IPR013984">
    <property type="entry name" value="Ald_Fedxn_OxRdtase_dom2"/>
</dbReference>
<dbReference type="SMART" id="SM00790">
    <property type="entry name" value="AFOR_N"/>
    <property type="match status" value="1"/>
</dbReference>
<comment type="cofactor">
    <cofactor evidence="8">
        <name>tungstopterin</name>
        <dbReference type="ChEBI" id="CHEBI:30402"/>
    </cofactor>
</comment>
<keyword evidence="7" id="KW-0411">Iron-sulfur</keyword>
<dbReference type="InterPro" id="IPR013985">
    <property type="entry name" value="Ald_Fedxn_OxRdtase_dom3"/>
</dbReference>
<gene>
    <name evidence="10" type="ORF">MFMK1_001210</name>
</gene>
<evidence type="ECO:0000256" key="8">
    <source>
        <dbReference type="ARBA" id="ARBA00049934"/>
    </source>
</evidence>
<dbReference type="EMBL" id="CP121694">
    <property type="protein sequence ID" value="WRO21402.1"/>
    <property type="molecule type" value="Genomic_DNA"/>
</dbReference>
<dbReference type="Pfam" id="PF02730">
    <property type="entry name" value="AFOR_N"/>
    <property type="match status" value="1"/>
</dbReference>
<dbReference type="GO" id="GO:0051539">
    <property type="term" value="F:4 iron, 4 sulfur cluster binding"/>
    <property type="evidence" value="ECO:0007669"/>
    <property type="project" value="UniProtKB-KW"/>
</dbReference>
<evidence type="ECO:0000256" key="6">
    <source>
        <dbReference type="ARBA" id="ARBA00023004"/>
    </source>
</evidence>
<dbReference type="KEGG" id="dbc:MFMK1_001210"/>
<dbReference type="InterPro" id="IPR036503">
    <property type="entry name" value="Ald_Fedxn_OxRdtase_N_sf"/>
</dbReference>
<dbReference type="Gene3D" id="1.10.569.10">
    <property type="entry name" value="Aldehyde Ferredoxin Oxidoreductase Protein, subunit A, domain 2"/>
    <property type="match status" value="1"/>
</dbReference>
<keyword evidence="4" id="KW-0479">Metal-binding</keyword>
<keyword evidence="5" id="KW-0560">Oxidoreductase</keyword>
<dbReference type="InterPro" id="IPR001203">
    <property type="entry name" value="OxRdtase_Ald_Fedxn_C"/>
</dbReference>
<feature type="domain" description="Aldehyde ferredoxin oxidoreductase N-terminal" evidence="9">
    <location>
        <begin position="34"/>
        <end position="252"/>
    </location>
</feature>
<keyword evidence="11" id="KW-1185">Reference proteome</keyword>
<dbReference type="InterPro" id="IPR051919">
    <property type="entry name" value="W-dependent_AOR"/>
</dbReference>
<evidence type="ECO:0000256" key="3">
    <source>
        <dbReference type="ARBA" id="ARBA00022485"/>
    </source>
</evidence>
<keyword evidence="3" id="KW-0004">4Fe-4S</keyword>
<organism evidence="10 11">
    <name type="scientific">Metallumcola ferriviriculae</name>
    <dbReference type="NCBI Taxonomy" id="3039180"/>
    <lineage>
        <taxon>Bacteria</taxon>
        <taxon>Bacillati</taxon>
        <taxon>Bacillota</taxon>
        <taxon>Clostridia</taxon>
        <taxon>Neomoorellales</taxon>
        <taxon>Desulfitibacteraceae</taxon>
        <taxon>Metallumcola</taxon>
    </lineage>
</organism>
<dbReference type="Pfam" id="PF01314">
    <property type="entry name" value="AFOR_C"/>
    <property type="match status" value="1"/>
</dbReference>
<dbReference type="SUPFAM" id="SSF48310">
    <property type="entry name" value="Aldehyde ferredoxin oxidoreductase, C-terminal domains"/>
    <property type="match status" value="1"/>
</dbReference>
<comment type="similarity">
    <text evidence="2">Belongs to the AOR/FOR family.</text>
</comment>
<evidence type="ECO:0000256" key="7">
    <source>
        <dbReference type="ARBA" id="ARBA00023014"/>
    </source>
</evidence>
<reference evidence="10 11" key="1">
    <citation type="submission" date="2023-04" db="EMBL/GenBank/DDBJ databases">
        <authorList>
            <person name="Hsu D."/>
        </authorList>
    </citation>
    <scope>NUCLEOTIDE SEQUENCE [LARGE SCALE GENOMIC DNA]</scope>
    <source>
        <strain evidence="10 11">MK1</strain>
    </source>
</reference>
<dbReference type="InterPro" id="IPR036021">
    <property type="entry name" value="Tungsten_al_ferr_oxy-like_C"/>
</dbReference>
<evidence type="ECO:0000256" key="4">
    <source>
        <dbReference type="ARBA" id="ARBA00022723"/>
    </source>
</evidence>
<dbReference type="PANTHER" id="PTHR30038:SF0">
    <property type="entry name" value="TUNGSTEN-CONTAINING ALDEHYDE FERREDOXIN OXIDOREDUCTASE"/>
    <property type="match status" value="1"/>
</dbReference>
<dbReference type="GO" id="GO:0016625">
    <property type="term" value="F:oxidoreductase activity, acting on the aldehyde or oxo group of donors, iron-sulfur protein as acceptor"/>
    <property type="evidence" value="ECO:0007669"/>
    <property type="project" value="InterPro"/>
</dbReference>
<dbReference type="PANTHER" id="PTHR30038">
    <property type="entry name" value="ALDEHYDE FERREDOXIN OXIDOREDUCTASE"/>
    <property type="match status" value="1"/>
</dbReference>
<dbReference type="Proteomes" id="UP001329915">
    <property type="component" value="Chromosome"/>
</dbReference>
<dbReference type="InterPro" id="IPR013983">
    <property type="entry name" value="Ald_Fedxn_OxRdtase_N"/>
</dbReference>
<dbReference type="Gene3D" id="3.60.9.10">
    <property type="entry name" value="Aldehyde ferredoxin oxidoreductase, N-terminal domain"/>
    <property type="match status" value="1"/>
</dbReference>
<evidence type="ECO:0000256" key="2">
    <source>
        <dbReference type="ARBA" id="ARBA00011032"/>
    </source>
</evidence>
<evidence type="ECO:0000313" key="11">
    <source>
        <dbReference type="Proteomes" id="UP001329915"/>
    </source>
</evidence>
<dbReference type="GO" id="GO:0009055">
    <property type="term" value="F:electron transfer activity"/>
    <property type="evidence" value="ECO:0007669"/>
    <property type="project" value="InterPro"/>
</dbReference>
<proteinExistence type="inferred from homology"/>
<evidence type="ECO:0000256" key="1">
    <source>
        <dbReference type="ARBA" id="ARBA00001966"/>
    </source>
</evidence>